<proteinExistence type="predicted"/>
<organism evidence="2 3">
    <name type="scientific">Cordyceps javanica</name>
    <dbReference type="NCBI Taxonomy" id="43265"/>
    <lineage>
        <taxon>Eukaryota</taxon>
        <taxon>Fungi</taxon>
        <taxon>Dikarya</taxon>
        <taxon>Ascomycota</taxon>
        <taxon>Pezizomycotina</taxon>
        <taxon>Sordariomycetes</taxon>
        <taxon>Hypocreomycetidae</taxon>
        <taxon>Hypocreales</taxon>
        <taxon>Cordycipitaceae</taxon>
        <taxon>Cordyceps</taxon>
    </lineage>
</organism>
<sequence length="98" mass="10827">MNNIITVRIAYPTILHLLDAAWLLLSVDPLFFAGWYPFRHIIVPAVTKYLLRIRTTCQDISPPLSTLPLEGRENGDGKCLLLGPGAGGLASQNQIQKE</sequence>
<name>A0A545V9V3_9HYPO</name>
<keyword evidence="1" id="KW-0472">Membrane</keyword>
<comment type="caution">
    <text evidence="2">The sequence shown here is derived from an EMBL/GenBank/DDBJ whole genome shotgun (WGS) entry which is preliminary data.</text>
</comment>
<dbReference type="AlphaFoldDB" id="A0A545V9V3"/>
<feature type="transmembrane region" description="Helical" evidence="1">
    <location>
        <begin position="20"/>
        <end position="38"/>
    </location>
</feature>
<keyword evidence="1" id="KW-1133">Transmembrane helix</keyword>
<keyword evidence="3" id="KW-1185">Reference proteome</keyword>
<evidence type="ECO:0000313" key="3">
    <source>
        <dbReference type="Proteomes" id="UP000315783"/>
    </source>
</evidence>
<reference evidence="2 3" key="1">
    <citation type="journal article" date="2019" name="Appl. Microbiol. Biotechnol.">
        <title>Genome sequence of Isaria javanica and comparative genome analysis insights into family S53 peptidase evolution in fungal entomopathogens.</title>
        <authorList>
            <person name="Lin R."/>
            <person name="Zhang X."/>
            <person name="Xin B."/>
            <person name="Zou M."/>
            <person name="Gao Y."/>
            <person name="Qin F."/>
            <person name="Hu Q."/>
            <person name="Xie B."/>
            <person name="Cheng X."/>
        </authorList>
    </citation>
    <scope>NUCLEOTIDE SEQUENCE [LARGE SCALE GENOMIC DNA]</scope>
    <source>
        <strain evidence="2 3">IJ1G</strain>
    </source>
</reference>
<gene>
    <name evidence="2" type="ORF">IF1G_02584</name>
</gene>
<protein>
    <submittedName>
        <fullName evidence="2">Uncharacterized protein</fullName>
    </submittedName>
</protein>
<keyword evidence="1" id="KW-0812">Transmembrane</keyword>
<dbReference type="EMBL" id="SPUK01000003">
    <property type="protein sequence ID" value="TQV98504.1"/>
    <property type="molecule type" value="Genomic_DNA"/>
</dbReference>
<evidence type="ECO:0000313" key="2">
    <source>
        <dbReference type="EMBL" id="TQV98504.1"/>
    </source>
</evidence>
<accession>A0A545V9V3</accession>
<dbReference type="Proteomes" id="UP000315783">
    <property type="component" value="Unassembled WGS sequence"/>
</dbReference>
<evidence type="ECO:0000256" key="1">
    <source>
        <dbReference type="SAM" id="Phobius"/>
    </source>
</evidence>